<dbReference type="SUPFAM" id="SSF52172">
    <property type="entry name" value="CheY-like"/>
    <property type="match status" value="1"/>
</dbReference>
<gene>
    <name evidence="12" type="ORF">GGR46_004018</name>
</gene>
<dbReference type="SUPFAM" id="SSF55874">
    <property type="entry name" value="ATPase domain of HSP90 chaperone/DNA topoisomerase II/histidine kinase"/>
    <property type="match status" value="1"/>
</dbReference>
<dbReference type="Gene3D" id="3.30.565.10">
    <property type="entry name" value="Histidine kinase-like ATPase, C-terminal domain"/>
    <property type="match status" value="1"/>
</dbReference>
<dbReference type="GO" id="GO:0000155">
    <property type="term" value="F:phosphorelay sensor kinase activity"/>
    <property type="evidence" value="ECO:0007669"/>
    <property type="project" value="InterPro"/>
</dbReference>
<feature type="transmembrane region" description="Helical" evidence="7">
    <location>
        <begin position="77"/>
        <end position="101"/>
    </location>
</feature>
<dbReference type="PROSITE" id="PS50113">
    <property type="entry name" value="PAC"/>
    <property type="match status" value="2"/>
</dbReference>
<dbReference type="EMBL" id="JACIEH010000003">
    <property type="protein sequence ID" value="MBB4100446.1"/>
    <property type="molecule type" value="Genomic_DNA"/>
</dbReference>
<dbReference type="PRINTS" id="PR00344">
    <property type="entry name" value="BCTRLSENSOR"/>
</dbReference>
<dbReference type="NCBIfam" id="TIGR00229">
    <property type="entry name" value="sensory_box"/>
    <property type="match status" value="2"/>
</dbReference>
<dbReference type="InterPro" id="IPR001610">
    <property type="entry name" value="PAC"/>
</dbReference>
<dbReference type="InterPro" id="IPR005467">
    <property type="entry name" value="His_kinase_dom"/>
</dbReference>
<dbReference type="SUPFAM" id="SSF47384">
    <property type="entry name" value="Homodimeric domain of signal transducing histidine kinase"/>
    <property type="match status" value="1"/>
</dbReference>
<dbReference type="PROSITE" id="PS50112">
    <property type="entry name" value="PAS"/>
    <property type="match status" value="2"/>
</dbReference>
<dbReference type="SMART" id="SM00065">
    <property type="entry name" value="GAF"/>
    <property type="match status" value="1"/>
</dbReference>
<evidence type="ECO:0000313" key="12">
    <source>
        <dbReference type="EMBL" id="MBB4100446.1"/>
    </source>
</evidence>
<feature type="domain" description="Histidine kinase" evidence="8">
    <location>
        <begin position="739"/>
        <end position="961"/>
    </location>
</feature>
<dbReference type="SUPFAM" id="SSF55781">
    <property type="entry name" value="GAF domain-like"/>
    <property type="match status" value="1"/>
</dbReference>
<dbReference type="SMART" id="SM00091">
    <property type="entry name" value="PAS"/>
    <property type="match status" value="2"/>
</dbReference>
<dbReference type="SMART" id="SM00086">
    <property type="entry name" value="PAC"/>
    <property type="match status" value="2"/>
</dbReference>
<dbReference type="CDD" id="cd00156">
    <property type="entry name" value="REC"/>
    <property type="match status" value="1"/>
</dbReference>
<feature type="transmembrane region" description="Helical" evidence="7">
    <location>
        <begin position="204"/>
        <end position="221"/>
    </location>
</feature>
<dbReference type="PROSITE" id="PS50110">
    <property type="entry name" value="RESPONSE_REGULATORY"/>
    <property type="match status" value="1"/>
</dbReference>
<dbReference type="InterPro" id="IPR036097">
    <property type="entry name" value="HisK_dim/P_sf"/>
</dbReference>
<dbReference type="InterPro" id="IPR000700">
    <property type="entry name" value="PAS-assoc_C"/>
</dbReference>
<organism evidence="12 13">
    <name type="scientific">Sphingomonas kyeonggiensis</name>
    <dbReference type="NCBI Taxonomy" id="1268553"/>
    <lineage>
        <taxon>Bacteria</taxon>
        <taxon>Pseudomonadati</taxon>
        <taxon>Pseudomonadota</taxon>
        <taxon>Alphaproteobacteria</taxon>
        <taxon>Sphingomonadales</taxon>
        <taxon>Sphingomonadaceae</taxon>
        <taxon>Sphingomonas</taxon>
    </lineage>
</organism>
<evidence type="ECO:0000313" key="13">
    <source>
        <dbReference type="Proteomes" id="UP000557392"/>
    </source>
</evidence>
<dbReference type="InterPro" id="IPR036890">
    <property type="entry name" value="HATPase_C_sf"/>
</dbReference>
<dbReference type="PANTHER" id="PTHR43065:SF42">
    <property type="entry name" value="TWO-COMPONENT SENSOR PPRA"/>
    <property type="match status" value="1"/>
</dbReference>
<dbReference type="InterPro" id="IPR001789">
    <property type="entry name" value="Sig_transdc_resp-reg_receiver"/>
</dbReference>
<feature type="domain" description="PAC" evidence="11">
    <location>
        <begin position="359"/>
        <end position="411"/>
    </location>
</feature>
<dbReference type="Gene3D" id="3.40.50.2300">
    <property type="match status" value="1"/>
</dbReference>
<evidence type="ECO:0000259" key="9">
    <source>
        <dbReference type="PROSITE" id="PS50110"/>
    </source>
</evidence>
<keyword evidence="7" id="KW-0472">Membrane</keyword>
<feature type="modified residue" description="4-aspartylphosphate" evidence="6">
    <location>
        <position position="1034"/>
    </location>
</feature>
<dbReference type="SMART" id="SM00388">
    <property type="entry name" value="HisKA"/>
    <property type="match status" value="1"/>
</dbReference>
<dbReference type="AlphaFoldDB" id="A0A7W6NZ48"/>
<protein>
    <recommendedName>
        <fullName evidence="2">histidine kinase</fullName>
        <ecNumber evidence="2">2.7.13.3</ecNumber>
    </recommendedName>
</protein>
<feature type="domain" description="Response regulatory" evidence="9">
    <location>
        <begin position="980"/>
        <end position="1099"/>
    </location>
</feature>
<evidence type="ECO:0000256" key="2">
    <source>
        <dbReference type="ARBA" id="ARBA00012438"/>
    </source>
</evidence>
<dbReference type="Pfam" id="PF00072">
    <property type="entry name" value="Response_reg"/>
    <property type="match status" value="1"/>
</dbReference>
<dbReference type="SMART" id="SM00387">
    <property type="entry name" value="HATPase_c"/>
    <property type="match status" value="1"/>
</dbReference>
<keyword evidence="4" id="KW-0808">Transferase</keyword>
<proteinExistence type="predicted"/>
<evidence type="ECO:0000256" key="6">
    <source>
        <dbReference type="PROSITE-ProRule" id="PRU00169"/>
    </source>
</evidence>
<dbReference type="PANTHER" id="PTHR43065">
    <property type="entry name" value="SENSOR HISTIDINE KINASE"/>
    <property type="match status" value="1"/>
</dbReference>
<dbReference type="PROSITE" id="PS50109">
    <property type="entry name" value="HIS_KIN"/>
    <property type="match status" value="1"/>
</dbReference>
<dbReference type="Pfam" id="PF01590">
    <property type="entry name" value="GAF"/>
    <property type="match status" value="1"/>
</dbReference>
<dbReference type="Pfam" id="PF08448">
    <property type="entry name" value="PAS_4"/>
    <property type="match status" value="1"/>
</dbReference>
<reference evidence="12 13" key="1">
    <citation type="submission" date="2020-08" db="EMBL/GenBank/DDBJ databases">
        <title>Genomic Encyclopedia of Type Strains, Phase IV (KMG-IV): sequencing the most valuable type-strain genomes for metagenomic binning, comparative biology and taxonomic classification.</title>
        <authorList>
            <person name="Goeker M."/>
        </authorList>
    </citation>
    <scope>NUCLEOTIDE SEQUENCE [LARGE SCALE GENOMIC DNA]</scope>
    <source>
        <strain evidence="12 13">DSM 101806</strain>
    </source>
</reference>
<keyword evidence="5" id="KW-0418">Kinase</keyword>
<feature type="transmembrane region" description="Helical" evidence="7">
    <location>
        <begin position="12"/>
        <end position="38"/>
    </location>
</feature>
<feature type="transmembrane region" description="Helical" evidence="7">
    <location>
        <begin position="140"/>
        <end position="161"/>
    </location>
</feature>
<dbReference type="CDD" id="cd00130">
    <property type="entry name" value="PAS"/>
    <property type="match status" value="2"/>
</dbReference>
<feature type="transmembrane region" description="Helical" evidence="7">
    <location>
        <begin position="44"/>
        <end position="65"/>
    </location>
</feature>
<dbReference type="Pfam" id="PF13426">
    <property type="entry name" value="PAS_9"/>
    <property type="match status" value="1"/>
</dbReference>
<name>A0A7W6NZ48_9SPHN</name>
<feature type="transmembrane region" description="Helical" evidence="7">
    <location>
        <begin position="173"/>
        <end position="192"/>
    </location>
</feature>
<dbReference type="InterPro" id="IPR000014">
    <property type="entry name" value="PAS"/>
</dbReference>
<dbReference type="Gene3D" id="1.10.287.130">
    <property type="match status" value="1"/>
</dbReference>
<dbReference type="InterPro" id="IPR035965">
    <property type="entry name" value="PAS-like_dom_sf"/>
</dbReference>
<comment type="catalytic activity">
    <reaction evidence="1">
        <text>ATP + protein L-histidine = ADP + protein N-phospho-L-histidine.</text>
        <dbReference type="EC" id="2.7.13.3"/>
    </reaction>
</comment>
<dbReference type="InterPro" id="IPR013656">
    <property type="entry name" value="PAS_4"/>
</dbReference>
<dbReference type="EC" id="2.7.13.3" evidence="2"/>
<dbReference type="Gene3D" id="3.30.450.40">
    <property type="match status" value="1"/>
</dbReference>
<evidence type="ECO:0000256" key="5">
    <source>
        <dbReference type="ARBA" id="ARBA00022777"/>
    </source>
</evidence>
<dbReference type="InterPro" id="IPR003594">
    <property type="entry name" value="HATPase_dom"/>
</dbReference>
<dbReference type="Gene3D" id="3.30.450.20">
    <property type="entry name" value="PAS domain"/>
    <property type="match status" value="2"/>
</dbReference>
<keyword evidence="13" id="KW-1185">Reference proteome</keyword>
<keyword evidence="7" id="KW-1133">Transmembrane helix</keyword>
<evidence type="ECO:0000259" key="8">
    <source>
        <dbReference type="PROSITE" id="PS50109"/>
    </source>
</evidence>
<evidence type="ECO:0000259" key="10">
    <source>
        <dbReference type="PROSITE" id="PS50112"/>
    </source>
</evidence>
<evidence type="ECO:0000259" key="11">
    <source>
        <dbReference type="PROSITE" id="PS50113"/>
    </source>
</evidence>
<dbReference type="InterPro" id="IPR004358">
    <property type="entry name" value="Sig_transdc_His_kin-like_C"/>
</dbReference>
<dbReference type="SMART" id="SM00448">
    <property type="entry name" value="REC"/>
    <property type="match status" value="1"/>
</dbReference>
<dbReference type="Pfam" id="PF02518">
    <property type="entry name" value="HATPase_c"/>
    <property type="match status" value="1"/>
</dbReference>
<accession>A0A7W6NZ48</accession>
<evidence type="ECO:0000256" key="7">
    <source>
        <dbReference type="SAM" id="Phobius"/>
    </source>
</evidence>
<feature type="domain" description="PAC" evidence="11">
    <location>
        <begin position="490"/>
        <end position="540"/>
    </location>
</feature>
<keyword evidence="3 6" id="KW-0597">Phosphoprotein</keyword>
<evidence type="ECO:0000256" key="3">
    <source>
        <dbReference type="ARBA" id="ARBA00022553"/>
    </source>
</evidence>
<dbReference type="InterPro" id="IPR011006">
    <property type="entry name" value="CheY-like_superfamily"/>
</dbReference>
<sequence length="1099" mass="119952">MAVEAETSIRAPIALSFSANLAIALVLFLLGSGSILAFHSHDPALHTVLDTSVALTGALIALLLWEVSRRGDESWPLFLTISFATLAVGELVHVVAVLGWLGGGTTADVRLRAGTWGPPAHLLVIGVGASLLLRRRPRRVVLPFAAALLLLSIALVAVFLTVPRYSEPGLLGITRPTLISVPLLWSAVAYGYWKCRRESEIARAIAPTAIFLIIAHCAILYSRAPSDSFAMVAHLGKFVGEALLLFNLTQIGAADTARRREAERALMALNQELDARVAERTAAERRSQDLIEAIITNSPAVIYVKDLAGSYLMVNQRYADIFGVDREAMVGRTDYDLFERAEADIFRAMDARVAKVGRPLTEEEMASVDGEARIFLSVKSPLRDQAGQIYAVFGISTDITEHRRAESALGESERRNQLVVESALDGVVTIDGAGVITAWNPQAERTFGWAEAEVLGRSVDEILMPERYRPAHRAGMERYLSTGEAHVLGQRIELEGLHRNGQEFPVELAITPIRMGEATTFTAFVRDITDRKIAGARLQSQLDRLHLLEQITRAVGQRQDVHSIFQVVVRTLEDRLPADFACICRYDRVSHGLTVAHVGVGSAPLGEELGITENASISLDGNGLSRCVAGELVYEPDIAEVRFAFPSRLAARGLRSLVVAPLQFESEVFGVLVVSRCDAGAFSSGDCEFLRQLAEHVGLAAHQAQLRDSLQQAYDDLKHTQQAVIEQERLRAIGQMASGIAHDINNAISPISIYTQSLVERNLEVPSEVRDYLELVGRVIKDVAATVARMRDFYRPDADTELEPLDLNTLIPQIVELTRARWSDMPQQRGAVVTVSTQLEADLPRIMGNAAELREAMTNLIFNAVDAMPEGGAITVRTETRPAAPGSKPRVRLEVGDTGAGMDQETRERCLEPFFTTKGERGTGLGLAMVKGAAQRHKAVLDIDSAPGTGTRMRLEFATVGKIRPAKPQSAMRNGERTFRLLLVDDDPAVLRSTQTVLEIRGHAITAADGGQAGIDALRVARDKGERFDLVVTDLGMPYVDGNQVSQAVKELFPETPVVLLTGWGRRMPTGGDAPAHVDFVLPKPLDLDELREIFDRLP</sequence>
<dbReference type="Pfam" id="PF00512">
    <property type="entry name" value="HisKA"/>
    <property type="match status" value="1"/>
</dbReference>
<dbReference type="InterPro" id="IPR003018">
    <property type="entry name" value="GAF"/>
</dbReference>
<dbReference type="SUPFAM" id="SSF55785">
    <property type="entry name" value="PYP-like sensor domain (PAS domain)"/>
    <property type="match status" value="2"/>
</dbReference>
<feature type="domain" description="PAS" evidence="10">
    <location>
        <begin position="412"/>
        <end position="483"/>
    </location>
</feature>
<dbReference type="Pfam" id="PF17159">
    <property type="entry name" value="MASE3"/>
    <property type="match status" value="1"/>
</dbReference>
<dbReference type="InterPro" id="IPR003661">
    <property type="entry name" value="HisK_dim/P_dom"/>
</dbReference>
<evidence type="ECO:0000256" key="4">
    <source>
        <dbReference type="ARBA" id="ARBA00022679"/>
    </source>
</evidence>
<feature type="domain" description="PAS" evidence="10">
    <location>
        <begin position="287"/>
        <end position="357"/>
    </location>
</feature>
<dbReference type="InterPro" id="IPR029016">
    <property type="entry name" value="GAF-like_dom_sf"/>
</dbReference>
<dbReference type="Proteomes" id="UP000557392">
    <property type="component" value="Unassembled WGS sequence"/>
</dbReference>
<keyword evidence="7" id="KW-0812">Transmembrane</keyword>
<dbReference type="RefSeq" id="WP_183999739.1">
    <property type="nucleotide sequence ID" value="NZ_JACIEH010000003.1"/>
</dbReference>
<evidence type="ECO:0000256" key="1">
    <source>
        <dbReference type="ARBA" id="ARBA00000085"/>
    </source>
</evidence>
<comment type="caution">
    <text evidence="12">The sequence shown here is derived from an EMBL/GenBank/DDBJ whole genome shotgun (WGS) entry which is preliminary data.</text>
</comment>
<feature type="transmembrane region" description="Helical" evidence="7">
    <location>
        <begin position="113"/>
        <end position="133"/>
    </location>
</feature>
<dbReference type="InterPro" id="IPR033425">
    <property type="entry name" value="MASE3"/>
</dbReference>